<accession>A0A2P7AUE5</accession>
<evidence type="ECO:0000256" key="5">
    <source>
        <dbReference type="ARBA" id="ARBA00022833"/>
    </source>
</evidence>
<dbReference type="GO" id="GO:0002161">
    <property type="term" value="F:aminoacyl-tRNA deacylase activity"/>
    <property type="evidence" value="ECO:0007669"/>
    <property type="project" value="UniProtKB-ARBA"/>
</dbReference>
<gene>
    <name evidence="8" type="ORF">CU100_09060</name>
</gene>
<keyword evidence="5" id="KW-0862">Zinc</keyword>
<dbReference type="OrthoDB" id="9812949at2"/>
<dbReference type="Pfam" id="PF01411">
    <property type="entry name" value="tRNA-synt_2c"/>
    <property type="match status" value="1"/>
</dbReference>
<dbReference type="AlphaFoldDB" id="A0A2P7AUE5"/>
<dbReference type="InterPro" id="IPR051335">
    <property type="entry name" value="Alanyl-tRNA_Editing_Enzymes"/>
</dbReference>
<dbReference type="SMART" id="SM00863">
    <property type="entry name" value="tRNA_SAD"/>
    <property type="match status" value="1"/>
</dbReference>
<evidence type="ECO:0000256" key="3">
    <source>
        <dbReference type="ARBA" id="ARBA00017959"/>
    </source>
</evidence>
<dbReference type="SUPFAM" id="SSF50447">
    <property type="entry name" value="Translation proteins"/>
    <property type="match status" value="1"/>
</dbReference>
<dbReference type="Gene3D" id="2.40.30.130">
    <property type="match status" value="1"/>
</dbReference>
<dbReference type="GO" id="GO:0005737">
    <property type="term" value="C:cytoplasm"/>
    <property type="evidence" value="ECO:0007669"/>
    <property type="project" value="UniProtKB-SubCell"/>
</dbReference>
<dbReference type="InterPro" id="IPR018165">
    <property type="entry name" value="Ala-tRNA-synth_IIc_core"/>
</dbReference>
<dbReference type="InterPro" id="IPR018163">
    <property type="entry name" value="Thr/Ala-tRNA-synth_IIc_edit"/>
</dbReference>
<evidence type="ECO:0000313" key="8">
    <source>
        <dbReference type="EMBL" id="PSH57838.1"/>
    </source>
</evidence>
<dbReference type="InterPro" id="IPR018164">
    <property type="entry name" value="Ala-tRNA-synth_IIc_N"/>
</dbReference>
<sequence>MAYDTGILFREDSYLKEINATVLAINDRGGIVTDQTVFYATSGGQPGDTGFFIRDDGSTVNIAATITGETKEEIIHIPAADQPSVTVGETLTLRIDWDRRYKLMRMHTACHLLSVVCPFPITGAAVSEDDSRVDFDLPDAGVTKEDITRKMMELVEANHPIFTRWITDEELAANPGLIKSKNVRPPSGTGRIRLVCIGENASVDSQPCGGTHVATTGEVGTIHIGKIEKKGKENRRFRIRIGALPEGV</sequence>
<protein>
    <recommendedName>
        <fullName evidence="3">Alanine--tRNA ligase</fullName>
    </recommendedName>
    <alternativeName>
        <fullName evidence="6">Alanyl-tRNA synthetase</fullName>
    </alternativeName>
</protein>
<dbReference type="SUPFAM" id="SSF55186">
    <property type="entry name" value="ThrRS/AlaRS common domain"/>
    <property type="match status" value="1"/>
</dbReference>
<dbReference type="InterPro" id="IPR012947">
    <property type="entry name" value="tRNA_SAD"/>
</dbReference>
<dbReference type="Pfam" id="PF07973">
    <property type="entry name" value="tRNA_SAD"/>
    <property type="match status" value="1"/>
</dbReference>
<dbReference type="GO" id="GO:0006419">
    <property type="term" value="P:alanyl-tRNA aminoacylation"/>
    <property type="evidence" value="ECO:0007669"/>
    <property type="project" value="InterPro"/>
</dbReference>
<evidence type="ECO:0000259" key="7">
    <source>
        <dbReference type="PROSITE" id="PS50860"/>
    </source>
</evidence>
<evidence type="ECO:0000313" key="9">
    <source>
        <dbReference type="Proteomes" id="UP000241158"/>
    </source>
</evidence>
<dbReference type="GO" id="GO:0046872">
    <property type="term" value="F:metal ion binding"/>
    <property type="evidence" value="ECO:0007669"/>
    <property type="project" value="UniProtKB-KW"/>
</dbReference>
<comment type="caution">
    <text evidence="8">The sequence shown here is derived from an EMBL/GenBank/DDBJ whole genome shotgun (WGS) entry which is preliminary data.</text>
</comment>
<comment type="subcellular location">
    <subcellularLocation>
        <location evidence="2">Cytoplasm</location>
    </subcellularLocation>
</comment>
<evidence type="ECO:0000256" key="6">
    <source>
        <dbReference type="ARBA" id="ARBA00032577"/>
    </source>
</evidence>
<keyword evidence="8" id="KW-0378">Hydrolase</keyword>
<dbReference type="GO" id="GO:0004813">
    <property type="term" value="F:alanine-tRNA ligase activity"/>
    <property type="evidence" value="ECO:0007669"/>
    <property type="project" value="InterPro"/>
</dbReference>
<evidence type="ECO:0000256" key="2">
    <source>
        <dbReference type="ARBA" id="ARBA00004496"/>
    </source>
</evidence>
<dbReference type="PANTHER" id="PTHR43462">
    <property type="entry name" value="ALANYL-TRNA EDITING PROTEIN"/>
    <property type="match status" value="1"/>
</dbReference>
<comment type="cofactor">
    <cofactor evidence="1">
        <name>Zn(2+)</name>
        <dbReference type="ChEBI" id="CHEBI:29105"/>
    </cofactor>
</comment>
<dbReference type="EMBL" id="PGGN01000002">
    <property type="protein sequence ID" value="PSH57838.1"/>
    <property type="molecule type" value="Genomic_DNA"/>
</dbReference>
<dbReference type="Proteomes" id="UP000241158">
    <property type="component" value="Unassembled WGS sequence"/>
</dbReference>
<keyword evidence="4" id="KW-0479">Metal-binding</keyword>
<name>A0A2P7AUE5_9HYPH</name>
<feature type="domain" description="Alanyl-transfer RNA synthetases family profile" evidence="7">
    <location>
        <begin position="1"/>
        <end position="242"/>
    </location>
</feature>
<evidence type="ECO:0000256" key="4">
    <source>
        <dbReference type="ARBA" id="ARBA00022723"/>
    </source>
</evidence>
<organism evidence="8 9">
    <name type="scientific">Phyllobacterium endophyticum</name>
    <dbReference type="NCBI Taxonomy" id="1149773"/>
    <lineage>
        <taxon>Bacteria</taxon>
        <taxon>Pseudomonadati</taxon>
        <taxon>Pseudomonadota</taxon>
        <taxon>Alphaproteobacteria</taxon>
        <taxon>Hyphomicrobiales</taxon>
        <taxon>Phyllobacteriaceae</taxon>
        <taxon>Phyllobacterium</taxon>
    </lineage>
</organism>
<dbReference type="PANTHER" id="PTHR43462:SF1">
    <property type="entry name" value="ALANYL-TRNA EDITING PROTEIN AARSD1"/>
    <property type="match status" value="1"/>
</dbReference>
<dbReference type="Gene3D" id="3.30.980.10">
    <property type="entry name" value="Threonyl-trna Synthetase, Chain A, domain 2"/>
    <property type="match status" value="1"/>
</dbReference>
<reference evidence="9" key="1">
    <citation type="submission" date="2017-11" db="EMBL/GenBank/DDBJ databases">
        <authorList>
            <person name="Kuznetsova I."/>
            <person name="Sazanova A."/>
            <person name="Chirak E."/>
            <person name="Safronova V."/>
            <person name="Willems A."/>
        </authorList>
    </citation>
    <scope>NUCLEOTIDE SEQUENCE [LARGE SCALE GENOMIC DNA]</scope>
    <source>
        <strain evidence="9">PEPV15</strain>
    </source>
</reference>
<proteinExistence type="predicted"/>
<dbReference type="RefSeq" id="WP_106716260.1">
    <property type="nucleotide sequence ID" value="NZ_JACHXT010000001.1"/>
</dbReference>
<keyword evidence="9" id="KW-1185">Reference proteome</keyword>
<dbReference type="GO" id="GO:0005524">
    <property type="term" value="F:ATP binding"/>
    <property type="evidence" value="ECO:0007669"/>
    <property type="project" value="InterPro"/>
</dbReference>
<dbReference type="GO" id="GO:0003676">
    <property type="term" value="F:nucleic acid binding"/>
    <property type="evidence" value="ECO:0007669"/>
    <property type="project" value="InterPro"/>
</dbReference>
<evidence type="ECO:0000256" key="1">
    <source>
        <dbReference type="ARBA" id="ARBA00001947"/>
    </source>
</evidence>
<dbReference type="PROSITE" id="PS50860">
    <property type="entry name" value="AA_TRNA_LIGASE_II_ALA"/>
    <property type="match status" value="1"/>
</dbReference>
<dbReference type="InterPro" id="IPR009000">
    <property type="entry name" value="Transl_B-barrel_sf"/>
</dbReference>